<organism evidence="1 2">
    <name type="scientific">Stentor coeruleus</name>
    <dbReference type="NCBI Taxonomy" id="5963"/>
    <lineage>
        <taxon>Eukaryota</taxon>
        <taxon>Sar</taxon>
        <taxon>Alveolata</taxon>
        <taxon>Ciliophora</taxon>
        <taxon>Postciliodesmatophora</taxon>
        <taxon>Heterotrichea</taxon>
        <taxon>Heterotrichida</taxon>
        <taxon>Stentoridae</taxon>
        <taxon>Stentor</taxon>
    </lineage>
</organism>
<dbReference type="EMBL" id="MPUH01000493">
    <property type="protein sequence ID" value="OMJ78986.1"/>
    <property type="molecule type" value="Genomic_DNA"/>
</dbReference>
<sequence length="256" mass="28872">MCTYSGSCKITDGSCHCSRLGSMRTTQFGNLARLNANMELTMVQGILRMIMQQNELIRNAQNSLNRAVDMLSKMSKHPQLLSDATPDTCSLEPTNKESLLSYICPNYYSLPYSLSLASSISQPAYKDRCFSISLNIIDSAKHLITLHEMQSFKIFLYTTDNPPKLLVVNTSGDRITRGINEVESNCHILFKKIIINEVSSHYRQGCLFLVIMPERTDLICPLIIENFVVKARKVASGELTKKKKESISDDMKEKTE</sequence>
<reference evidence="1 2" key="1">
    <citation type="submission" date="2016-11" db="EMBL/GenBank/DDBJ databases">
        <title>The macronuclear genome of Stentor coeruleus: a giant cell with tiny introns.</title>
        <authorList>
            <person name="Slabodnick M."/>
            <person name="Ruby J.G."/>
            <person name="Reiff S.B."/>
            <person name="Swart E.C."/>
            <person name="Gosai S."/>
            <person name="Prabakaran S."/>
            <person name="Witkowska E."/>
            <person name="Larue G.E."/>
            <person name="Fisher S."/>
            <person name="Freeman R.M."/>
            <person name="Gunawardena J."/>
            <person name="Chu W."/>
            <person name="Stover N.A."/>
            <person name="Gregory B.D."/>
            <person name="Nowacki M."/>
            <person name="Derisi J."/>
            <person name="Roy S.W."/>
            <person name="Marshall W.F."/>
            <person name="Sood P."/>
        </authorList>
    </citation>
    <scope>NUCLEOTIDE SEQUENCE [LARGE SCALE GENOMIC DNA]</scope>
    <source>
        <strain evidence="1">WM001</strain>
    </source>
</reference>
<comment type="caution">
    <text evidence="1">The sequence shown here is derived from an EMBL/GenBank/DDBJ whole genome shotgun (WGS) entry which is preliminary data.</text>
</comment>
<evidence type="ECO:0000313" key="2">
    <source>
        <dbReference type="Proteomes" id="UP000187209"/>
    </source>
</evidence>
<name>A0A1R2BQJ0_9CILI</name>
<dbReference type="AlphaFoldDB" id="A0A1R2BQJ0"/>
<proteinExistence type="predicted"/>
<keyword evidence="2" id="KW-1185">Reference proteome</keyword>
<accession>A0A1R2BQJ0</accession>
<dbReference type="Proteomes" id="UP000187209">
    <property type="component" value="Unassembled WGS sequence"/>
</dbReference>
<protein>
    <submittedName>
        <fullName evidence="1">Uncharacterized protein</fullName>
    </submittedName>
</protein>
<gene>
    <name evidence="1" type="ORF">SteCoe_21066</name>
</gene>
<evidence type="ECO:0000313" key="1">
    <source>
        <dbReference type="EMBL" id="OMJ78986.1"/>
    </source>
</evidence>